<organism evidence="1 2">
    <name type="scientific">Kutzneria buriramensis</name>
    <dbReference type="NCBI Taxonomy" id="1045776"/>
    <lineage>
        <taxon>Bacteria</taxon>
        <taxon>Bacillati</taxon>
        <taxon>Actinomycetota</taxon>
        <taxon>Actinomycetes</taxon>
        <taxon>Pseudonocardiales</taxon>
        <taxon>Pseudonocardiaceae</taxon>
        <taxon>Kutzneria</taxon>
    </lineage>
</organism>
<dbReference type="EMBL" id="QUNO01000004">
    <property type="protein sequence ID" value="REH49983.1"/>
    <property type="molecule type" value="Genomic_DNA"/>
</dbReference>
<dbReference type="Proteomes" id="UP000256269">
    <property type="component" value="Unassembled WGS sequence"/>
</dbReference>
<dbReference type="RefSeq" id="WP_116174524.1">
    <property type="nucleotide sequence ID" value="NZ_CP144375.1"/>
</dbReference>
<protein>
    <submittedName>
        <fullName evidence="1">Uncharacterized protein</fullName>
    </submittedName>
</protein>
<evidence type="ECO:0000313" key="2">
    <source>
        <dbReference type="Proteomes" id="UP000256269"/>
    </source>
</evidence>
<proteinExistence type="predicted"/>
<gene>
    <name evidence="1" type="ORF">BCF44_104250</name>
</gene>
<dbReference type="OrthoDB" id="5185368at2"/>
<reference evidence="1 2" key="1">
    <citation type="submission" date="2018-08" db="EMBL/GenBank/DDBJ databases">
        <title>Genomic Encyclopedia of Archaeal and Bacterial Type Strains, Phase II (KMG-II): from individual species to whole genera.</title>
        <authorList>
            <person name="Goeker M."/>
        </authorList>
    </citation>
    <scope>NUCLEOTIDE SEQUENCE [LARGE SCALE GENOMIC DNA]</scope>
    <source>
        <strain evidence="1 2">DSM 45791</strain>
    </source>
</reference>
<dbReference type="AlphaFoldDB" id="A0A3E0HTW0"/>
<sequence length="180" mass="19742">MSGFIHWYENGWSAARADRTVARIESLGLTLSDPETQRAGLLDRLALADSASVDVEYWLDEETALYCRFRRVGEDVVAQEFDLDGLSTVEQHQLVAGIVELFNEDATNTVGFVVDRSGGSQDVEWDDVVLGHPKIVTVRPDVLALPAELVDRLHPELNRLTGRPLGGLTLFDRVGAAAPA</sequence>
<comment type="caution">
    <text evidence="1">The sequence shown here is derived from an EMBL/GenBank/DDBJ whole genome shotgun (WGS) entry which is preliminary data.</text>
</comment>
<keyword evidence="2" id="KW-1185">Reference proteome</keyword>
<name>A0A3E0HTW0_9PSEU</name>
<evidence type="ECO:0000313" key="1">
    <source>
        <dbReference type="EMBL" id="REH49983.1"/>
    </source>
</evidence>
<accession>A0A3E0HTW0</accession>